<dbReference type="PANTHER" id="PTHR10598">
    <property type="entry name" value="SET1/ASH2 HISTONE METHYLTRANSFERASE COMPLEX SUBUNIT ASH2"/>
    <property type="match status" value="1"/>
</dbReference>
<dbReference type="InterPro" id="IPR003877">
    <property type="entry name" value="SPRY_dom"/>
</dbReference>
<reference evidence="6" key="2">
    <citation type="submission" date="2023-06" db="EMBL/GenBank/DDBJ databases">
        <authorList>
            <consortium name="Lawrence Berkeley National Laboratory"/>
            <person name="Haridas S."/>
            <person name="Hensen N."/>
            <person name="Bonometti L."/>
            <person name="Westerberg I."/>
            <person name="Brannstrom I.O."/>
            <person name="Guillou S."/>
            <person name="Cros-Aarteil S."/>
            <person name="Calhoun S."/>
            <person name="Kuo A."/>
            <person name="Mondo S."/>
            <person name="Pangilinan J."/>
            <person name="Riley R."/>
            <person name="Labutti K."/>
            <person name="Andreopoulos B."/>
            <person name="Lipzen A."/>
            <person name="Chen C."/>
            <person name="Yanf M."/>
            <person name="Daum C."/>
            <person name="Ng V."/>
            <person name="Clum A."/>
            <person name="Steindorff A."/>
            <person name="Ohm R."/>
            <person name="Martin F."/>
            <person name="Silar P."/>
            <person name="Natvig D."/>
            <person name="Lalanne C."/>
            <person name="Gautier V."/>
            <person name="Ament-Velasquez S.L."/>
            <person name="Kruys A."/>
            <person name="Hutchinson M.I."/>
            <person name="Powell A.J."/>
            <person name="Barry K."/>
            <person name="Miller A.N."/>
            <person name="Grigoriev I.V."/>
            <person name="Debuchy R."/>
            <person name="Gladieux P."/>
            <person name="Thoren M.H."/>
            <person name="Johannesson H."/>
        </authorList>
    </citation>
    <scope>NUCLEOTIDE SEQUENCE</scope>
    <source>
        <strain evidence="6">SMH4131-1</strain>
    </source>
</reference>
<sequence length="591" mass="65446">MATDDRSPQREGTPSGVATMVFPSSLPQKRVLEDDHSPAVSSPLNPEVKPAQKVQVQAPEETQAAMSREKRTKKDSLKKREAKGAAAAGPDSSRATPDPKQLRDRDAPPGELAPLRYKLARPKPSDFEQARGPVFMSHHEVPDPEGKPIEFFETSEHVHNKKNFHYTHCIADPAFPSMFYYRQTEPEPYGAHMSFEDTASHIYFDKAGCHVTTDKGFRMARANVAVREGRWYWECKITRGILSKRAESDPESHGHVRIGWARREASLDAPVGFDAYSYGIRDVAGQKVHMSRPKDFFPPGEDLKEGDVIGMEIQLPSEALHRKVVQGQYNPAVDLLDEDSDHGAEALNIIRDRIPIRFKAHIYFEKMDYHTTKELDDLMNPSPMGSSGAHGSQEAPNPHHPLPPLRTLPNSHIKVYKNGVLMGTPWTDLFAFLPPASKLLQQGAGGREALDDGTLGYYPAVSVFRGGAVEANFGPDFWCPPPGHGGAGSKSDVEMKDGDAPEAEAEPQRGGDEDTVHVRPLSPTKKLRSVNERYDEQIVEDIVYDIVDEVGFWMQDGGKVIDRSGRDEKAGEVAGLAPGGREEIKELVQDD</sequence>
<evidence type="ECO:0000259" key="5">
    <source>
        <dbReference type="PROSITE" id="PS50188"/>
    </source>
</evidence>
<dbReference type="InterPro" id="IPR037353">
    <property type="entry name" value="ASH2"/>
</dbReference>
<feature type="region of interest" description="Disordered" evidence="4">
    <location>
        <begin position="1"/>
        <end position="130"/>
    </location>
</feature>
<dbReference type="PROSITE" id="PS50188">
    <property type="entry name" value="B302_SPRY"/>
    <property type="match status" value="1"/>
</dbReference>
<feature type="compositionally biased region" description="Basic and acidic residues" evidence="4">
    <location>
        <begin position="580"/>
        <end position="591"/>
    </location>
</feature>
<evidence type="ECO:0000256" key="2">
    <source>
        <dbReference type="ARBA" id="ARBA00023242"/>
    </source>
</evidence>
<dbReference type="InterPro" id="IPR001870">
    <property type="entry name" value="B30.2/SPRY"/>
</dbReference>
<feature type="domain" description="B30.2/SPRY" evidence="5">
    <location>
        <begin position="171"/>
        <end position="369"/>
    </location>
</feature>
<reference evidence="6" key="1">
    <citation type="journal article" date="2023" name="Mol. Phylogenet. Evol.">
        <title>Genome-scale phylogeny and comparative genomics of the fungal order Sordariales.</title>
        <authorList>
            <person name="Hensen N."/>
            <person name="Bonometti L."/>
            <person name="Westerberg I."/>
            <person name="Brannstrom I.O."/>
            <person name="Guillou S."/>
            <person name="Cros-Aarteil S."/>
            <person name="Calhoun S."/>
            <person name="Haridas S."/>
            <person name="Kuo A."/>
            <person name="Mondo S."/>
            <person name="Pangilinan J."/>
            <person name="Riley R."/>
            <person name="LaButti K."/>
            <person name="Andreopoulos B."/>
            <person name="Lipzen A."/>
            <person name="Chen C."/>
            <person name="Yan M."/>
            <person name="Daum C."/>
            <person name="Ng V."/>
            <person name="Clum A."/>
            <person name="Steindorff A."/>
            <person name="Ohm R.A."/>
            <person name="Martin F."/>
            <person name="Silar P."/>
            <person name="Natvig D.O."/>
            <person name="Lalanne C."/>
            <person name="Gautier V."/>
            <person name="Ament-Velasquez S.L."/>
            <person name="Kruys A."/>
            <person name="Hutchinson M.I."/>
            <person name="Powell A.J."/>
            <person name="Barry K."/>
            <person name="Miller A.N."/>
            <person name="Grigoriev I.V."/>
            <person name="Debuchy R."/>
            <person name="Gladieux P."/>
            <person name="Hiltunen Thoren M."/>
            <person name="Johannesson H."/>
        </authorList>
    </citation>
    <scope>NUCLEOTIDE SEQUENCE</scope>
    <source>
        <strain evidence="6">SMH4131-1</strain>
    </source>
</reference>
<keyword evidence="7" id="KW-1185">Reference proteome</keyword>
<dbReference type="InterPro" id="IPR043136">
    <property type="entry name" value="B30.2/SPRY_sf"/>
</dbReference>
<dbReference type="CDD" id="cd12872">
    <property type="entry name" value="SPRY_Ash2"/>
    <property type="match status" value="1"/>
</dbReference>
<dbReference type="GO" id="GO:0000976">
    <property type="term" value="F:transcription cis-regulatory region binding"/>
    <property type="evidence" value="ECO:0007669"/>
    <property type="project" value="TreeGrafter"/>
</dbReference>
<dbReference type="InterPro" id="IPR013320">
    <property type="entry name" value="ConA-like_dom_sf"/>
</dbReference>
<keyword evidence="2" id="KW-0539">Nucleus</keyword>
<evidence type="ECO:0000256" key="4">
    <source>
        <dbReference type="SAM" id="MobiDB-lite"/>
    </source>
</evidence>
<gene>
    <name evidence="6" type="ORF">B0T19DRAFT_228070</name>
</gene>
<comment type="subcellular location">
    <subcellularLocation>
        <location evidence="1">Nucleus</location>
    </subcellularLocation>
</comment>
<dbReference type="GO" id="GO:0048188">
    <property type="term" value="C:Set1C/COMPASS complex"/>
    <property type="evidence" value="ECO:0007669"/>
    <property type="project" value="InterPro"/>
</dbReference>
<name>A0AAE0IFW0_9PEZI</name>
<evidence type="ECO:0000313" key="6">
    <source>
        <dbReference type="EMBL" id="KAK3324311.1"/>
    </source>
</evidence>
<proteinExistence type="inferred from homology"/>
<evidence type="ECO:0000313" key="7">
    <source>
        <dbReference type="Proteomes" id="UP001286456"/>
    </source>
</evidence>
<comment type="similarity">
    <text evidence="3">Belongs to the cclA family.</text>
</comment>
<dbReference type="EMBL" id="JAUEPO010000004">
    <property type="protein sequence ID" value="KAK3324311.1"/>
    <property type="molecule type" value="Genomic_DNA"/>
</dbReference>
<dbReference type="Gene3D" id="2.60.120.920">
    <property type="match status" value="1"/>
</dbReference>
<dbReference type="SUPFAM" id="SSF49899">
    <property type="entry name" value="Concanavalin A-like lectins/glucanases"/>
    <property type="match status" value="1"/>
</dbReference>
<protein>
    <recommendedName>
        <fullName evidence="5">B30.2/SPRY domain-containing protein</fullName>
    </recommendedName>
</protein>
<evidence type="ECO:0000256" key="1">
    <source>
        <dbReference type="ARBA" id="ARBA00004123"/>
    </source>
</evidence>
<evidence type="ECO:0000256" key="3">
    <source>
        <dbReference type="ARBA" id="ARBA00038149"/>
    </source>
</evidence>
<dbReference type="PANTHER" id="PTHR10598:SF0">
    <property type="entry name" value="SET1_ASH2 HISTONE METHYLTRANSFERASE COMPLEX SUBUNIT ASH2"/>
    <property type="match status" value="1"/>
</dbReference>
<feature type="region of interest" description="Disordered" evidence="4">
    <location>
        <begin position="480"/>
        <end position="523"/>
    </location>
</feature>
<dbReference type="SMART" id="SM00449">
    <property type="entry name" value="SPRY"/>
    <property type="match status" value="1"/>
</dbReference>
<dbReference type="AlphaFoldDB" id="A0AAE0IFW0"/>
<feature type="compositionally biased region" description="Basic and acidic residues" evidence="4">
    <location>
        <begin position="67"/>
        <end position="83"/>
    </location>
</feature>
<accession>A0AAE0IFW0</accession>
<feature type="region of interest" description="Disordered" evidence="4">
    <location>
        <begin position="559"/>
        <end position="591"/>
    </location>
</feature>
<dbReference type="Proteomes" id="UP001286456">
    <property type="component" value="Unassembled WGS sequence"/>
</dbReference>
<feature type="region of interest" description="Disordered" evidence="4">
    <location>
        <begin position="378"/>
        <end position="403"/>
    </location>
</feature>
<organism evidence="6 7">
    <name type="scientific">Cercophora scortea</name>
    <dbReference type="NCBI Taxonomy" id="314031"/>
    <lineage>
        <taxon>Eukaryota</taxon>
        <taxon>Fungi</taxon>
        <taxon>Dikarya</taxon>
        <taxon>Ascomycota</taxon>
        <taxon>Pezizomycotina</taxon>
        <taxon>Sordariomycetes</taxon>
        <taxon>Sordariomycetidae</taxon>
        <taxon>Sordariales</taxon>
        <taxon>Lasiosphaeriaceae</taxon>
        <taxon>Cercophora</taxon>
    </lineage>
</organism>
<comment type="caution">
    <text evidence="6">The sequence shown here is derived from an EMBL/GenBank/DDBJ whole genome shotgun (WGS) entry which is preliminary data.</text>
</comment>
<feature type="compositionally biased region" description="Basic and acidic residues" evidence="4">
    <location>
        <begin position="559"/>
        <end position="571"/>
    </location>
</feature>
<feature type="compositionally biased region" description="Basic and acidic residues" evidence="4">
    <location>
        <begin position="506"/>
        <end position="517"/>
    </location>
</feature>